<proteinExistence type="inferred from homology"/>
<dbReference type="SMART" id="SM00237">
    <property type="entry name" value="Calx_beta"/>
    <property type="match status" value="1"/>
</dbReference>
<evidence type="ECO:0000256" key="13">
    <source>
        <dbReference type="ARBA" id="ARBA00022842"/>
    </source>
</evidence>
<dbReference type="InterPro" id="IPR003961">
    <property type="entry name" value="FN3_dom"/>
</dbReference>
<dbReference type="Pfam" id="PF23105">
    <property type="entry name" value="EGF_integrin"/>
    <property type="match status" value="1"/>
</dbReference>
<dbReference type="InterPro" id="IPR036116">
    <property type="entry name" value="FN3_sf"/>
</dbReference>
<evidence type="ECO:0000256" key="14">
    <source>
        <dbReference type="ARBA" id="ARBA00022889"/>
    </source>
</evidence>
<evidence type="ECO:0000256" key="26">
    <source>
        <dbReference type="SAM" id="MobiDB-lite"/>
    </source>
</evidence>
<dbReference type="InterPro" id="IPR040622">
    <property type="entry name" value="EGF_integrin_1"/>
</dbReference>
<dbReference type="SUPFAM" id="SSF141072">
    <property type="entry name" value="CalX-like"/>
    <property type="match status" value="1"/>
</dbReference>
<dbReference type="FunFam" id="2.60.40.10:FF:000424">
    <property type="entry name" value="Integrin beta"/>
    <property type="match status" value="1"/>
</dbReference>
<evidence type="ECO:0000256" key="18">
    <source>
        <dbReference type="ARBA" id="ARBA00023136"/>
    </source>
</evidence>
<dbReference type="Gene3D" id="4.10.1240.30">
    <property type="match status" value="1"/>
</dbReference>
<dbReference type="Gene3D" id="2.60.40.1510">
    <property type="entry name" value="ntegrin, alpha v. Chain A, domain 3"/>
    <property type="match status" value="1"/>
</dbReference>
<dbReference type="FunFam" id="4.10.1240.30:FF:000003">
    <property type="entry name" value="Integrin beta"/>
    <property type="match status" value="1"/>
</dbReference>
<keyword evidence="6" id="KW-0245">EGF-like domain</keyword>
<dbReference type="GO" id="GO:0033627">
    <property type="term" value="P:cell adhesion mediated by integrin"/>
    <property type="evidence" value="ECO:0007669"/>
    <property type="project" value="TreeGrafter"/>
</dbReference>
<dbReference type="FunFam" id="3.30.1680.10:FF:000002">
    <property type="entry name" value="Integrin beta"/>
    <property type="match status" value="1"/>
</dbReference>
<evidence type="ECO:0000256" key="7">
    <source>
        <dbReference type="ARBA" id="ARBA00022553"/>
    </source>
</evidence>
<dbReference type="PANTHER" id="PTHR10082">
    <property type="entry name" value="INTEGRIN BETA SUBUNIT"/>
    <property type="match status" value="1"/>
</dbReference>
<feature type="domain" description="Fibronectin type-III" evidence="29">
    <location>
        <begin position="1460"/>
        <end position="1555"/>
    </location>
</feature>
<feature type="domain" description="Fibronectin type-III" evidence="29">
    <location>
        <begin position="1223"/>
        <end position="1322"/>
    </location>
</feature>
<feature type="transmembrane region" description="Helical" evidence="27">
    <location>
        <begin position="712"/>
        <end position="734"/>
    </location>
</feature>
<evidence type="ECO:0000313" key="31">
    <source>
        <dbReference type="RefSeq" id="XP_010854481.1"/>
    </source>
</evidence>
<dbReference type="InterPro" id="IPR012896">
    <property type="entry name" value="Integrin_bsu_tail"/>
</dbReference>
<feature type="domain" description="Fibronectin type-III" evidence="29">
    <location>
        <begin position="1130"/>
        <end position="1219"/>
    </location>
</feature>
<dbReference type="InterPro" id="IPR012013">
    <property type="entry name" value="Integrin_bsu-4"/>
</dbReference>
<dbReference type="CDD" id="cd00063">
    <property type="entry name" value="FN3"/>
    <property type="match status" value="4"/>
</dbReference>
<dbReference type="GO" id="GO:0008305">
    <property type="term" value="C:integrin complex"/>
    <property type="evidence" value="ECO:0007669"/>
    <property type="project" value="InterPro"/>
</dbReference>
<keyword evidence="15" id="KW-0965">Cell junction</keyword>
<dbReference type="InterPro" id="IPR036349">
    <property type="entry name" value="Integrin_bsu_tail_dom_sf"/>
</dbReference>
<dbReference type="GeneID" id="105000351"/>
<dbReference type="PIRSF" id="PIRSF002513">
    <property type="entry name" value="Integrin_B4"/>
    <property type="match status" value="1"/>
</dbReference>
<evidence type="ECO:0000256" key="2">
    <source>
        <dbReference type="ARBA" id="ARBA00004246"/>
    </source>
</evidence>
<keyword evidence="17 25" id="KW-0401">Integrin</keyword>
<dbReference type="PROSITE" id="PS00022">
    <property type="entry name" value="EGF_1"/>
    <property type="match status" value="1"/>
</dbReference>
<keyword evidence="13" id="KW-0460">Magnesium</keyword>
<dbReference type="SUPFAM" id="SSF57196">
    <property type="entry name" value="EGF/Laminin"/>
    <property type="match status" value="2"/>
</dbReference>
<dbReference type="GO" id="GO:0046872">
    <property type="term" value="F:metal ion binding"/>
    <property type="evidence" value="ECO:0007669"/>
    <property type="project" value="UniProtKB-KW"/>
</dbReference>
<dbReference type="GO" id="GO:0007229">
    <property type="term" value="P:integrin-mediated signaling pathway"/>
    <property type="evidence" value="ECO:0007669"/>
    <property type="project" value="UniProtKB-KW"/>
</dbReference>
<evidence type="ECO:0000256" key="24">
    <source>
        <dbReference type="ARBA" id="ARBA00060371"/>
    </source>
</evidence>
<dbReference type="SUPFAM" id="SSF49265">
    <property type="entry name" value="Fibronectin type III"/>
    <property type="match status" value="2"/>
</dbReference>
<dbReference type="Pfam" id="PF17205">
    <property type="entry name" value="PSI_integrin"/>
    <property type="match status" value="1"/>
</dbReference>
<dbReference type="Pfam" id="PF03160">
    <property type="entry name" value="Calx-beta"/>
    <property type="match status" value="1"/>
</dbReference>
<evidence type="ECO:0000256" key="15">
    <source>
        <dbReference type="ARBA" id="ARBA00022949"/>
    </source>
</evidence>
<evidence type="ECO:0000256" key="5">
    <source>
        <dbReference type="ARBA" id="ARBA00022475"/>
    </source>
</evidence>
<dbReference type="Pfam" id="PF00362">
    <property type="entry name" value="Integrin_beta"/>
    <property type="match status" value="1"/>
</dbReference>
<dbReference type="CTD" id="3691"/>
<dbReference type="Pfam" id="PF18372">
    <property type="entry name" value="I-EGF_1"/>
    <property type="match status" value="1"/>
</dbReference>
<keyword evidence="23" id="KW-0449">Lipoprotein</keyword>
<dbReference type="GO" id="GO:0030056">
    <property type="term" value="C:hemidesmosome"/>
    <property type="evidence" value="ECO:0007669"/>
    <property type="project" value="UniProtKB-SubCell"/>
</dbReference>
<dbReference type="Pfam" id="PF07965">
    <property type="entry name" value="Integrin_B_tail"/>
    <property type="match status" value="1"/>
</dbReference>
<dbReference type="SMART" id="SM00060">
    <property type="entry name" value="FN3"/>
    <property type="match status" value="4"/>
</dbReference>
<evidence type="ECO:0000256" key="9">
    <source>
        <dbReference type="ARBA" id="ARBA00022723"/>
    </source>
</evidence>
<dbReference type="PANTHER" id="PTHR10082:SF42">
    <property type="entry name" value="INTEGRIN BETA-4"/>
    <property type="match status" value="1"/>
</dbReference>
<evidence type="ECO:0000256" key="10">
    <source>
        <dbReference type="ARBA" id="ARBA00022729"/>
    </source>
</evidence>
<evidence type="ECO:0000256" key="8">
    <source>
        <dbReference type="ARBA" id="ARBA00022692"/>
    </source>
</evidence>
<dbReference type="InterPro" id="IPR002369">
    <property type="entry name" value="Integrin_bsu_VWA"/>
</dbReference>
<feature type="region of interest" description="Disordered" evidence="26">
    <location>
        <begin position="1114"/>
        <end position="1146"/>
    </location>
</feature>
<keyword evidence="21" id="KW-0675">Receptor</keyword>
<dbReference type="GO" id="GO:0009986">
    <property type="term" value="C:cell surface"/>
    <property type="evidence" value="ECO:0007669"/>
    <property type="project" value="TreeGrafter"/>
</dbReference>
<evidence type="ECO:0000256" key="22">
    <source>
        <dbReference type="ARBA" id="ARBA00023180"/>
    </source>
</evidence>
<dbReference type="InterPro" id="IPR038081">
    <property type="entry name" value="CalX-like_sf"/>
</dbReference>
<keyword evidence="8 25" id="KW-0812">Transmembrane</keyword>
<dbReference type="PRINTS" id="PR01186">
    <property type="entry name" value="INTEGRINB"/>
</dbReference>
<dbReference type="Gene3D" id="2.10.25.10">
    <property type="entry name" value="Laminin"/>
    <property type="match status" value="3"/>
</dbReference>
<dbReference type="FunFam" id="3.40.50.410:FF:000036">
    <property type="entry name" value="Integrin beta"/>
    <property type="match status" value="1"/>
</dbReference>
<keyword evidence="10 28" id="KW-0732">Signal</keyword>
<protein>
    <recommendedName>
        <fullName evidence="25">Integrin beta</fullName>
    </recommendedName>
</protein>
<dbReference type="SUPFAM" id="SSF53300">
    <property type="entry name" value="vWA-like"/>
    <property type="match status" value="1"/>
</dbReference>
<evidence type="ECO:0000256" key="16">
    <source>
        <dbReference type="ARBA" id="ARBA00022989"/>
    </source>
</evidence>
<dbReference type="Pfam" id="PF23106">
    <property type="entry name" value="EGF_Teneurin"/>
    <property type="match status" value="1"/>
</dbReference>
<evidence type="ECO:0000313" key="30">
    <source>
        <dbReference type="Proteomes" id="UP000515208"/>
    </source>
</evidence>
<evidence type="ECO:0000256" key="19">
    <source>
        <dbReference type="ARBA" id="ARBA00023139"/>
    </source>
</evidence>
<keyword evidence="7" id="KW-0597">Phosphoprotein</keyword>
<dbReference type="InterPro" id="IPR036465">
    <property type="entry name" value="vWFA_dom_sf"/>
</dbReference>
<evidence type="ECO:0000256" key="17">
    <source>
        <dbReference type="ARBA" id="ARBA00023037"/>
    </source>
</evidence>
<keyword evidence="18 27" id="KW-0472">Membrane</keyword>
<dbReference type="Gene3D" id="3.40.50.410">
    <property type="entry name" value="von Willebrand factor, type A domain"/>
    <property type="match status" value="1"/>
</dbReference>
<gene>
    <name evidence="31" type="primary">ITGB4</name>
</gene>
<dbReference type="PROSITE" id="PS00243">
    <property type="entry name" value="I_EGF_1"/>
    <property type="match status" value="2"/>
</dbReference>
<dbReference type="Pfam" id="PF00041">
    <property type="entry name" value="fn3"/>
    <property type="match status" value="4"/>
</dbReference>
<dbReference type="FunFam" id="2.10.25.10:FF:000287">
    <property type="entry name" value="Integrin beta"/>
    <property type="match status" value="1"/>
</dbReference>
<evidence type="ECO:0000256" key="23">
    <source>
        <dbReference type="ARBA" id="ARBA00023288"/>
    </source>
</evidence>
<evidence type="ECO:0000256" key="28">
    <source>
        <dbReference type="SAM" id="SignalP"/>
    </source>
</evidence>
<keyword evidence="9" id="KW-0479">Metal-binding</keyword>
<dbReference type="Gene3D" id="2.60.40.10">
    <property type="entry name" value="Immunoglobulins"/>
    <property type="match status" value="4"/>
</dbReference>
<dbReference type="FunFam" id="2.10.25.10:FF:000212">
    <property type="entry name" value="Integrin beta"/>
    <property type="match status" value="1"/>
</dbReference>
<dbReference type="SUPFAM" id="SSF103575">
    <property type="entry name" value="Plexin repeat"/>
    <property type="match status" value="1"/>
</dbReference>
<dbReference type="RefSeq" id="XP_010854481.1">
    <property type="nucleotide sequence ID" value="XM_010856179.1"/>
</dbReference>
<evidence type="ECO:0000259" key="29">
    <source>
        <dbReference type="PROSITE" id="PS50853"/>
    </source>
</evidence>
<evidence type="ECO:0000256" key="20">
    <source>
        <dbReference type="ARBA" id="ARBA00023157"/>
    </source>
</evidence>
<name>A0A6P3IJE4_BISBB</name>
<dbReference type="InterPro" id="IPR000742">
    <property type="entry name" value="EGF"/>
</dbReference>
<dbReference type="PRINTS" id="PR00014">
    <property type="entry name" value="FNTYPEIII"/>
</dbReference>
<sequence length="1751" mass="194838">MAGPHPSPWTRLLLAALLSVSFPGHVANRCKKAQVKSCTECIRVDKDCAYCTDEVFKERRCNTQAELLAAGCRLESVVVMESSFEITEERQIDTTLRRSQVSPQALRVRLRPGEERHFELQVFEPLESPMDLYILMDFSNSMSDDLDNLKKMGQDLAQVLRQLTSDYTIGFGKFVDKVSVPQTDMRPEKLKEPWPNSDPPFSFKNVISLTEDVEEFRNKLKGERISGNLDAPEGGFDAILQTAVCTSDIGWRPDSTHLLVFSTESAFHYEADGANVLAGIMRRNDEECHLDPTGTYTQYKMQDYPSVPTLVRLLGQHNIIPIFAVTNYSYSYYERLSSYFPVSSLGVLQEDSSNIVDLLQEAFNRIRSNLDIRALDSPRGLRTEVTSRMFQKTDTGSFFIRRGEVGTYQVQLRAIEDLDGAHVCQLLEADQKGTIHLKPSFSNGLRMDVGVICDVCSCELQKEERSSRCNFHGDFMCGHCVCHEGWSGKTCNCSTGSQSDLQPCRREGEDKVCSGRGECQCGHCVCYGEGRYEGQFCEYDNFQCPRTSGFLCNDRGRCSMGQCVCEPGWTGLSCDCPLSNATCIDSNGGLCNGRGHCECGRCHCNQQSLYTDTVCEINYSAIHLGLCEDLRSCVQCQAWGTGEKKGRTCEECSFKVKMVDELKKAEEVVEHCSFRDEDDDCTYSYTVEGDSAPGPNSTVLVQRRKECPPGTFWWLIPLLIFLLLFPVLLLLLCWKYCACCKACLALLPCCNRGHMVGFKEDHYMLRENLMASDHLDTPLLRSGNLKGRDTVRWKITNNVQRPGFASHAAGINPSELVPYGLSLRLARLCTENLLKPGTRECDQLRQEVEENLNEVYRQITGAHNLQQTKFRQQPNAGKKQDHTIVDTVLMAPRSAKQALLKLTEKHVEQGAFHELKVAPGYYTLTADQDARGMVEFQEGVELVDVRVPLFIRPEDDDEKQLLVEAIDVPVGTATLGRRLVNITIIKEQASGIVSFEQPEYLVSSGEHVARIPVVRRILDSGKSQVSYRTQDNTAKANRDYIPMEGELLFQPGETWKELQVKLLELQEMDSLLRGPQTRRFYIQLSNPKFGARLGQPQCATVIIGDRDELDRNVMNQTVSSPPPPRGDLGAPQNPNAKAAGSRKIHFNWLPPPGKPTGYRVKYWIQGDSESEAHLLDSKVPSVELTNLYPYCDYEMKVCAYGAQGEGPYSSPVSCRTHQEVPSEPGRLAFNVVSSTVTQLSWAEPAETNGEITAYEVCYGLVNEDNRPIGPMKKVLVDSPKKRTLLIENLRESQPYRYTVKARNGAGWGPEREAIINLATQPKRPMSIPIIPDIPIVDAQSGEDYESFLMYSDDVLRSPAGSQRPSVSDDTEHLVNGRMDFAFPGSANSLHRMTVSTAAHGAHLSPQLSHRVLSTSSTLTRDYHSLTRTEHSHSATLPRDYSTLTSLSSQSSRLAAGVPNTPTRLVFSALGPTSLKVSWQEPQCERALQGYSVEYQLLNGGELYRLNIPNPSQTSVVVEDLLPNHSYVFRVRAQSQEGWGPEREGVITIESQVHPQSPLCPLPGSAFTLSTPSAPGPLVFTALSPDSLQLSWERPRRPDGDILGYLVTCEMAHGGEPATTFLVDGDSPESRLTVPGLSENVPYKFKVQAKTTQGFGPEREGIITIESQDGGPFPQLGGHLGLFQHPASGEYSSITTHSSTTEPFLLDGLTLGSQHLEASGSLTRHVTQEFVSRTLTTSGTLSTHVDQQFFQT</sequence>
<reference evidence="31" key="1">
    <citation type="submission" date="2025-08" db="UniProtKB">
        <authorList>
            <consortium name="RefSeq"/>
        </authorList>
    </citation>
    <scope>IDENTIFICATION</scope>
    <source>
        <tissue evidence="31">Blood</tissue>
    </source>
</reference>
<dbReference type="GO" id="GO:0098609">
    <property type="term" value="P:cell-cell adhesion"/>
    <property type="evidence" value="ECO:0007669"/>
    <property type="project" value="TreeGrafter"/>
</dbReference>
<dbReference type="SMART" id="SM01242">
    <property type="entry name" value="Integrin_B_tail"/>
    <property type="match status" value="1"/>
</dbReference>
<comment type="similarity">
    <text evidence="4 25">Belongs to the integrin beta chain family.</text>
</comment>
<dbReference type="GO" id="GO:0005178">
    <property type="term" value="F:integrin binding"/>
    <property type="evidence" value="ECO:0007669"/>
    <property type="project" value="TreeGrafter"/>
</dbReference>
<dbReference type="PROSITE" id="PS50853">
    <property type="entry name" value="FN3"/>
    <property type="match status" value="4"/>
</dbReference>
<feature type="domain" description="Fibronectin type-III" evidence="29">
    <location>
        <begin position="1573"/>
        <end position="1669"/>
    </location>
</feature>
<dbReference type="GO" id="GO:0007160">
    <property type="term" value="P:cell-matrix adhesion"/>
    <property type="evidence" value="ECO:0007669"/>
    <property type="project" value="InterPro"/>
</dbReference>
<dbReference type="FunFam" id="2.60.40.10:FF:000146">
    <property type="entry name" value="Integrin beta"/>
    <property type="match status" value="2"/>
</dbReference>
<feature type="chain" id="PRO_5027612726" description="Integrin beta" evidence="28">
    <location>
        <begin position="28"/>
        <end position="1751"/>
    </location>
</feature>
<dbReference type="InterPro" id="IPR013783">
    <property type="entry name" value="Ig-like_fold"/>
</dbReference>
<evidence type="ECO:0000256" key="1">
    <source>
        <dbReference type="ARBA" id="ARBA00004193"/>
    </source>
</evidence>
<keyword evidence="14 25" id="KW-0130">Cell adhesion</keyword>
<keyword evidence="11" id="KW-0677">Repeat</keyword>
<dbReference type="FunFam" id="2.60.40.10:FF:000452">
    <property type="entry name" value="Integrin beta"/>
    <property type="match status" value="1"/>
</dbReference>
<evidence type="ECO:0000256" key="3">
    <source>
        <dbReference type="ARBA" id="ARBA00004251"/>
    </source>
</evidence>
<dbReference type="GO" id="GO:0005925">
    <property type="term" value="C:focal adhesion"/>
    <property type="evidence" value="ECO:0007669"/>
    <property type="project" value="UniProtKB-SubCell"/>
</dbReference>
<keyword evidence="20" id="KW-1015">Disulfide bond</keyword>
<dbReference type="FunFam" id="2.60.40.1510:FF:000006">
    <property type="entry name" value="Integrin beta"/>
    <property type="match status" value="1"/>
</dbReference>
<keyword evidence="30" id="KW-1185">Reference proteome</keyword>
<dbReference type="InterPro" id="IPR057073">
    <property type="entry name" value="EGF_integrin_2"/>
</dbReference>
<evidence type="ECO:0000256" key="27">
    <source>
        <dbReference type="SAM" id="Phobius"/>
    </source>
</evidence>
<keyword evidence="5" id="KW-1003">Cell membrane</keyword>
<keyword evidence="19" id="KW-0564">Palmitate</keyword>
<evidence type="ECO:0000256" key="4">
    <source>
        <dbReference type="ARBA" id="ARBA00007449"/>
    </source>
</evidence>
<dbReference type="SUPFAM" id="SSF69687">
    <property type="entry name" value="Integrin beta tail domain"/>
    <property type="match status" value="1"/>
</dbReference>
<evidence type="ECO:0000256" key="6">
    <source>
        <dbReference type="ARBA" id="ARBA00022536"/>
    </source>
</evidence>
<keyword evidence="12" id="KW-0106">Calcium</keyword>
<dbReference type="SMART" id="SM00187">
    <property type="entry name" value="INB"/>
    <property type="match status" value="1"/>
</dbReference>
<dbReference type="GO" id="GO:0016477">
    <property type="term" value="P:cell migration"/>
    <property type="evidence" value="ECO:0007669"/>
    <property type="project" value="TreeGrafter"/>
</dbReference>
<dbReference type="GO" id="GO:0031581">
    <property type="term" value="P:hemidesmosome assembly"/>
    <property type="evidence" value="ECO:0007669"/>
    <property type="project" value="InterPro"/>
</dbReference>
<dbReference type="InterPro" id="IPR015812">
    <property type="entry name" value="Integrin_bsu"/>
</dbReference>
<dbReference type="FunFam" id="2.10.25.10:FF:000215">
    <property type="entry name" value="Integrin beta"/>
    <property type="match status" value="1"/>
</dbReference>
<dbReference type="FunFam" id="2.60.40.2030:FF:000004">
    <property type="entry name" value="Integrin beta"/>
    <property type="match status" value="1"/>
</dbReference>
<dbReference type="Gene3D" id="3.30.1680.10">
    <property type="entry name" value="ligand-binding face of the semaphorins, domain 2"/>
    <property type="match status" value="1"/>
</dbReference>
<dbReference type="InterPro" id="IPR057243">
    <property type="entry name" value="Integrin_I-EGF_CS"/>
</dbReference>
<evidence type="ECO:0000256" key="21">
    <source>
        <dbReference type="ARBA" id="ARBA00023170"/>
    </source>
</evidence>
<keyword evidence="22" id="KW-0325">Glycoprotein</keyword>
<evidence type="ECO:0000256" key="11">
    <source>
        <dbReference type="ARBA" id="ARBA00022737"/>
    </source>
</evidence>
<dbReference type="Proteomes" id="UP000515208">
    <property type="component" value="Unplaced"/>
</dbReference>
<feature type="signal peptide" evidence="28">
    <location>
        <begin position="1"/>
        <end position="27"/>
    </location>
</feature>
<dbReference type="Gene3D" id="2.60.40.2030">
    <property type="match status" value="1"/>
</dbReference>
<dbReference type="InterPro" id="IPR033760">
    <property type="entry name" value="Integrin_beta_N"/>
</dbReference>
<accession>A0A6P3IJE4</accession>
<dbReference type="InterPro" id="IPR003644">
    <property type="entry name" value="Calx_beta"/>
</dbReference>
<evidence type="ECO:0000256" key="12">
    <source>
        <dbReference type="ARBA" id="ARBA00022837"/>
    </source>
</evidence>
<comment type="subcellular location">
    <subcellularLocation>
        <location evidence="2">Cell junction</location>
        <location evidence="2">Focal adhesion</location>
    </subcellularLocation>
    <subcellularLocation>
        <location evidence="24">Cell junction</location>
        <location evidence="24">Hemidesmosome</location>
    </subcellularLocation>
    <subcellularLocation>
        <location evidence="1">Cell membrane</location>
        <topology evidence="1">Lipid-anchor</topology>
    </subcellularLocation>
    <subcellularLocation>
        <location evidence="3 25">Cell membrane</location>
        <topology evidence="3 25">Single-pass type I membrane protein</topology>
    </subcellularLocation>
</comment>
<dbReference type="PROSITE" id="PS52047">
    <property type="entry name" value="I_EGF_2"/>
    <property type="match status" value="3"/>
</dbReference>
<evidence type="ECO:0000256" key="25">
    <source>
        <dbReference type="RuleBase" id="RU000633"/>
    </source>
</evidence>
<keyword evidence="16 27" id="KW-1133">Transmembrane helix</keyword>
<organism evidence="30 31">
    <name type="scientific">Bison bison bison</name>
    <name type="common">North American plains bison</name>
    <dbReference type="NCBI Taxonomy" id="43346"/>
    <lineage>
        <taxon>Eukaryota</taxon>
        <taxon>Metazoa</taxon>
        <taxon>Chordata</taxon>
        <taxon>Craniata</taxon>
        <taxon>Vertebrata</taxon>
        <taxon>Euteleostomi</taxon>
        <taxon>Mammalia</taxon>
        <taxon>Eutheria</taxon>
        <taxon>Laurasiatheria</taxon>
        <taxon>Artiodactyla</taxon>
        <taxon>Ruminantia</taxon>
        <taxon>Pecora</taxon>
        <taxon>Bovidae</taxon>
        <taxon>Bovinae</taxon>
        <taxon>Bison</taxon>
    </lineage>
</organism>